<comment type="caution">
    <text evidence="1">The sequence shown here is derived from an EMBL/GenBank/DDBJ whole genome shotgun (WGS) entry which is preliminary data.</text>
</comment>
<dbReference type="EMBL" id="JBBMFS010000001">
    <property type="protein sequence ID" value="MEQ2553608.1"/>
    <property type="molecule type" value="Genomic_DNA"/>
</dbReference>
<name>A0ABV1H1N6_9FIRM</name>
<keyword evidence="2" id="KW-1185">Reference proteome</keyword>
<proteinExistence type="predicted"/>
<reference evidence="1" key="1">
    <citation type="submission" date="2024-03" db="EMBL/GenBank/DDBJ databases">
        <title>Human intestinal bacterial collection.</title>
        <authorList>
            <person name="Pauvert C."/>
            <person name="Hitch T.C.A."/>
            <person name="Clavel T."/>
        </authorList>
    </citation>
    <scope>NUCLEOTIDE SEQUENCE [LARGE SCALE GENOMIC DNA]</scope>
    <source>
        <strain evidence="1">CLA-AA-H89B</strain>
    </source>
</reference>
<organism evidence="1 2">
    <name type="scientific">Lachnospira intestinalis</name>
    <dbReference type="NCBI Taxonomy" id="3133158"/>
    <lineage>
        <taxon>Bacteria</taxon>
        <taxon>Bacillati</taxon>
        <taxon>Bacillota</taxon>
        <taxon>Clostridia</taxon>
        <taxon>Lachnospirales</taxon>
        <taxon>Lachnospiraceae</taxon>
        <taxon>Lachnospira</taxon>
    </lineage>
</organism>
<sequence>MNPVELIRLIKSGNPQQVLSQMMNSNPQISNNPMAKNAIQMYQNGDTQGLKMLAENLCREQGITTDEAKQRVLSIFNR</sequence>
<evidence type="ECO:0000313" key="1">
    <source>
        <dbReference type="EMBL" id="MEQ2553608.1"/>
    </source>
</evidence>
<dbReference type="Proteomes" id="UP001546774">
    <property type="component" value="Unassembled WGS sequence"/>
</dbReference>
<evidence type="ECO:0000313" key="2">
    <source>
        <dbReference type="Proteomes" id="UP001546774"/>
    </source>
</evidence>
<gene>
    <name evidence="1" type="ORF">WMO37_01075</name>
</gene>
<protein>
    <submittedName>
        <fullName evidence="1">Uncharacterized protein</fullName>
    </submittedName>
</protein>
<accession>A0ABV1H1N6</accession>